<dbReference type="PANTHER" id="PTHR47966:SF65">
    <property type="entry name" value="ASPARTIC-TYPE ENDOPEPTIDASE"/>
    <property type="match status" value="1"/>
</dbReference>
<comment type="similarity">
    <text evidence="1 6">Belongs to the peptidase A1 family.</text>
</comment>
<evidence type="ECO:0000256" key="2">
    <source>
        <dbReference type="ARBA" id="ARBA00022670"/>
    </source>
</evidence>
<dbReference type="InterPro" id="IPR033876">
    <property type="entry name" value="SAP-like"/>
</dbReference>
<evidence type="ECO:0000256" key="3">
    <source>
        <dbReference type="ARBA" id="ARBA00022729"/>
    </source>
</evidence>
<feature type="region of interest" description="Disordered" evidence="7">
    <location>
        <begin position="459"/>
        <end position="483"/>
    </location>
</feature>
<dbReference type="PROSITE" id="PS51767">
    <property type="entry name" value="PEPTIDASE_A1"/>
    <property type="match status" value="1"/>
</dbReference>
<dbReference type="InterPro" id="IPR021109">
    <property type="entry name" value="Peptidase_aspartic_dom_sf"/>
</dbReference>
<evidence type="ECO:0000256" key="6">
    <source>
        <dbReference type="RuleBase" id="RU000454"/>
    </source>
</evidence>
<feature type="signal peptide" evidence="9">
    <location>
        <begin position="1"/>
        <end position="21"/>
    </location>
</feature>
<dbReference type="Gene3D" id="2.40.70.10">
    <property type="entry name" value="Acid Proteases"/>
    <property type="match status" value="2"/>
</dbReference>
<evidence type="ECO:0000256" key="1">
    <source>
        <dbReference type="ARBA" id="ARBA00007447"/>
    </source>
</evidence>
<feature type="domain" description="Peptidase A1" evidence="10">
    <location>
        <begin position="63"/>
        <end position="428"/>
    </location>
</feature>
<accession>A0ABR3V5K5</accession>
<dbReference type="EMBL" id="JAZGSY010000391">
    <property type="protein sequence ID" value="KAL1836598.1"/>
    <property type="molecule type" value="Genomic_DNA"/>
</dbReference>
<keyword evidence="5 6" id="KW-0378">Hydrolase</keyword>
<keyword evidence="4 6" id="KW-0064">Aspartyl protease</keyword>
<dbReference type="InterPro" id="IPR001461">
    <property type="entry name" value="Aspartic_peptidase_A1"/>
</dbReference>
<dbReference type="InterPro" id="IPR001969">
    <property type="entry name" value="Aspartic_peptidase_AS"/>
</dbReference>
<proteinExistence type="inferred from homology"/>
<keyword evidence="2 6" id="KW-0645">Protease</keyword>
<evidence type="ECO:0000256" key="8">
    <source>
        <dbReference type="SAM" id="Phobius"/>
    </source>
</evidence>
<evidence type="ECO:0000313" key="12">
    <source>
        <dbReference type="Proteomes" id="UP001583172"/>
    </source>
</evidence>
<keyword evidence="8" id="KW-0472">Membrane</keyword>
<name>A0ABR3V5K5_HUMIN</name>
<sequence length="518" mass="54813">MPLLPRATVALLLTLAAGAHSSHVVELGLSRVPSPELPEPRLALARRATYAQEIINYIAGGGYYVQVGVGNPPQNLTMLLDTGSSDSWVLGHDADICNSPDLQAIHGLGPCIDTFNPSKSSTTHMIKRDGFRITYLDGRSASGHYISDDFSIGGATVRALQMAYVTRAVRTTGILGLGFSVSERAATKYPNLMDELFNQGAIGCKAYSLYLNDRRTDAGSILFGGVDTDKFIGSLDILPLQRPAGSAPGTNISSFEIEFESVSLAFSNGTADLALSTSLLDHPAPAVLDSGSTLSYIPDKLAQPIFSSLGTVFDPALNLTLIDCAYADSSPSTQPPLRHITFTFPPTTQILVPLWSLVLDILPANYTPPIPIPDHINKTCVFGLQSTALLSSKNNKGKEEKPYTLLGDTFLRSAYVVYDLTHAQIGLAQANLNSTGSSVVELSADSDGLPKLTGVTAQQTTFTPTPTPRALGNGNGAKGEENGAAGRVESLGGLILVAFMTALWTMVGGAAFFVTSWC</sequence>
<dbReference type="PROSITE" id="PS00141">
    <property type="entry name" value="ASP_PROTEASE"/>
    <property type="match status" value="2"/>
</dbReference>
<dbReference type="PANTHER" id="PTHR47966">
    <property type="entry name" value="BETA-SITE APP-CLEAVING ENZYME, ISOFORM A-RELATED"/>
    <property type="match status" value="1"/>
</dbReference>
<comment type="caution">
    <text evidence="11">The sequence shown here is derived from an EMBL/GenBank/DDBJ whole genome shotgun (WGS) entry which is preliminary data.</text>
</comment>
<dbReference type="Proteomes" id="UP001583172">
    <property type="component" value="Unassembled WGS sequence"/>
</dbReference>
<gene>
    <name evidence="11" type="ORF">VTJ49DRAFT_4887</name>
</gene>
<dbReference type="InterPro" id="IPR033121">
    <property type="entry name" value="PEPTIDASE_A1"/>
</dbReference>
<protein>
    <recommendedName>
        <fullName evidence="10">Peptidase A1 domain-containing protein</fullName>
    </recommendedName>
</protein>
<feature type="chain" id="PRO_5045123469" description="Peptidase A1 domain-containing protein" evidence="9">
    <location>
        <begin position="22"/>
        <end position="518"/>
    </location>
</feature>
<evidence type="ECO:0000256" key="4">
    <source>
        <dbReference type="ARBA" id="ARBA00022750"/>
    </source>
</evidence>
<keyword evidence="8" id="KW-1133">Transmembrane helix</keyword>
<dbReference type="PRINTS" id="PR00792">
    <property type="entry name" value="PEPSIN"/>
</dbReference>
<keyword evidence="12" id="KW-1185">Reference proteome</keyword>
<dbReference type="CDD" id="cd05474">
    <property type="entry name" value="SAP_like"/>
    <property type="match status" value="1"/>
</dbReference>
<organism evidence="11 12">
    <name type="scientific">Humicola insolens</name>
    <name type="common">Soft-rot fungus</name>
    <dbReference type="NCBI Taxonomy" id="85995"/>
    <lineage>
        <taxon>Eukaryota</taxon>
        <taxon>Fungi</taxon>
        <taxon>Dikarya</taxon>
        <taxon>Ascomycota</taxon>
        <taxon>Pezizomycotina</taxon>
        <taxon>Sordariomycetes</taxon>
        <taxon>Sordariomycetidae</taxon>
        <taxon>Sordariales</taxon>
        <taxon>Chaetomiaceae</taxon>
        <taxon>Mycothermus</taxon>
    </lineage>
</organism>
<reference evidence="11 12" key="1">
    <citation type="journal article" date="2024" name="Commun. Biol.">
        <title>Comparative genomic analysis of thermophilic fungi reveals convergent evolutionary adaptations and gene losses.</title>
        <authorList>
            <person name="Steindorff A.S."/>
            <person name="Aguilar-Pontes M.V."/>
            <person name="Robinson A.J."/>
            <person name="Andreopoulos B."/>
            <person name="LaButti K."/>
            <person name="Kuo A."/>
            <person name="Mondo S."/>
            <person name="Riley R."/>
            <person name="Otillar R."/>
            <person name="Haridas S."/>
            <person name="Lipzen A."/>
            <person name="Grimwood J."/>
            <person name="Schmutz J."/>
            <person name="Clum A."/>
            <person name="Reid I.D."/>
            <person name="Moisan M.C."/>
            <person name="Butler G."/>
            <person name="Nguyen T.T.M."/>
            <person name="Dewar K."/>
            <person name="Conant G."/>
            <person name="Drula E."/>
            <person name="Henrissat B."/>
            <person name="Hansel C."/>
            <person name="Singer S."/>
            <person name="Hutchinson M.I."/>
            <person name="de Vries R.P."/>
            <person name="Natvig D.O."/>
            <person name="Powell A.J."/>
            <person name="Tsang A."/>
            <person name="Grigoriev I.V."/>
        </authorList>
    </citation>
    <scope>NUCLEOTIDE SEQUENCE [LARGE SCALE GENOMIC DNA]</scope>
    <source>
        <strain evidence="11 12">CBS 620.91</strain>
    </source>
</reference>
<dbReference type="Pfam" id="PF00026">
    <property type="entry name" value="Asp"/>
    <property type="match status" value="1"/>
</dbReference>
<dbReference type="SUPFAM" id="SSF50630">
    <property type="entry name" value="Acid proteases"/>
    <property type="match status" value="1"/>
</dbReference>
<evidence type="ECO:0000259" key="10">
    <source>
        <dbReference type="PROSITE" id="PS51767"/>
    </source>
</evidence>
<keyword evidence="8" id="KW-0812">Transmembrane</keyword>
<evidence type="ECO:0000256" key="7">
    <source>
        <dbReference type="SAM" id="MobiDB-lite"/>
    </source>
</evidence>
<keyword evidence="3 9" id="KW-0732">Signal</keyword>
<feature type="transmembrane region" description="Helical" evidence="8">
    <location>
        <begin position="491"/>
        <end position="514"/>
    </location>
</feature>
<evidence type="ECO:0000313" key="11">
    <source>
        <dbReference type="EMBL" id="KAL1836598.1"/>
    </source>
</evidence>
<evidence type="ECO:0000256" key="5">
    <source>
        <dbReference type="ARBA" id="ARBA00022801"/>
    </source>
</evidence>
<evidence type="ECO:0000256" key="9">
    <source>
        <dbReference type="SAM" id="SignalP"/>
    </source>
</evidence>